<proteinExistence type="predicted"/>
<reference evidence="3" key="1">
    <citation type="journal article" date="2005" name="Nature">
        <title>The map-based sequence of the rice genome.</title>
        <authorList>
            <consortium name="International rice genome sequencing project (IRGSP)"/>
            <person name="Matsumoto T."/>
            <person name="Wu J."/>
            <person name="Kanamori H."/>
            <person name="Katayose Y."/>
            <person name="Fujisawa M."/>
            <person name="Namiki N."/>
            <person name="Mizuno H."/>
            <person name="Yamamoto K."/>
            <person name="Antonio B.A."/>
            <person name="Baba T."/>
            <person name="Sakata K."/>
            <person name="Nagamura Y."/>
            <person name="Aoki H."/>
            <person name="Arikawa K."/>
            <person name="Arita K."/>
            <person name="Bito T."/>
            <person name="Chiden Y."/>
            <person name="Fujitsuka N."/>
            <person name="Fukunaka R."/>
            <person name="Hamada M."/>
            <person name="Harada C."/>
            <person name="Hayashi A."/>
            <person name="Hijishita S."/>
            <person name="Honda M."/>
            <person name="Hosokawa S."/>
            <person name="Ichikawa Y."/>
            <person name="Idonuma A."/>
            <person name="Iijima M."/>
            <person name="Ikeda M."/>
            <person name="Ikeno M."/>
            <person name="Ito K."/>
            <person name="Ito S."/>
            <person name="Ito T."/>
            <person name="Ito Y."/>
            <person name="Ito Y."/>
            <person name="Iwabuchi A."/>
            <person name="Kamiya K."/>
            <person name="Karasawa W."/>
            <person name="Kurita K."/>
            <person name="Katagiri S."/>
            <person name="Kikuta A."/>
            <person name="Kobayashi H."/>
            <person name="Kobayashi N."/>
            <person name="Machita K."/>
            <person name="Maehara T."/>
            <person name="Masukawa M."/>
            <person name="Mizubayashi T."/>
            <person name="Mukai Y."/>
            <person name="Nagasaki H."/>
            <person name="Nagata Y."/>
            <person name="Naito S."/>
            <person name="Nakashima M."/>
            <person name="Nakama Y."/>
            <person name="Nakamichi Y."/>
            <person name="Nakamura M."/>
            <person name="Meguro A."/>
            <person name="Negishi M."/>
            <person name="Ohta I."/>
            <person name="Ohta T."/>
            <person name="Okamoto M."/>
            <person name="Ono N."/>
            <person name="Saji S."/>
            <person name="Sakaguchi M."/>
            <person name="Sakai K."/>
            <person name="Shibata M."/>
            <person name="Shimokawa T."/>
            <person name="Song J."/>
            <person name="Takazaki Y."/>
            <person name="Terasawa K."/>
            <person name="Tsugane M."/>
            <person name="Tsuji K."/>
            <person name="Ueda S."/>
            <person name="Waki K."/>
            <person name="Yamagata H."/>
            <person name="Yamamoto M."/>
            <person name="Yamamoto S."/>
            <person name="Yamane H."/>
            <person name="Yoshiki S."/>
            <person name="Yoshihara R."/>
            <person name="Yukawa K."/>
            <person name="Zhong H."/>
            <person name="Yano M."/>
            <person name="Yuan Q."/>
            <person name="Ouyang S."/>
            <person name="Liu J."/>
            <person name="Jones K.M."/>
            <person name="Gansberger K."/>
            <person name="Moffat K."/>
            <person name="Hill J."/>
            <person name="Bera J."/>
            <person name="Fadrosh D."/>
            <person name="Jin S."/>
            <person name="Johri S."/>
            <person name="Kim M."/>
            <person name="Overton L."/>
            <person name="Reardon M."/>
            <person name="Tsitrin T."/>
            <person name="Vuong H."/>
            <person name="Weaver B."/>
            <person name="Ciecko A."/>
            <person name="Tallon L."/>
            <person name="Jackson J."/>
            <person name="Pai G."/>
            <person name="Aken S.V."/>
            <person name="Utterback T."/>
            <person name="Reidmuller S."/>
            <person name="Feldblyum T."/>
            <person name="Hsiao J."/>
            <person name="Zismann V."/>
            <person name="Iobst S."/>
            <person name="de Vazeille A.R."/>
            <person name="Buell C.R."/>
            <person name="Ying K."/>
            <person name="Li Y."/>
            <person name="Lu T."/>
            <person name="Huang Y."/>
            <person name="Zhao Q."/>
            <person name="Feng Q."/>
            <person name="Zhang L."/>
            <person name="Zhu J."/>
            <person name="Weng Q."/>
            <person name="Mu J."/>
            <person name="Lu Y."/>
            <person name="Fan D."/>
            <person name="Liu Y."/>
            <person name="Guan J."/>
            <person name="Zhang Y."/>
            <person name="Yu S."/>
            <person name="Liu X."/>
            <person name="Zhang Y."/>
            <person name="Hong G."/>
            <person name="Han B."/>
            <person name="Choisne N."/>
            <person name="Demange N."/>
            <person name="Orjeda G."/>
            <person name="Samain S."/>
            <person name="Cattolico L."/>
            <person name="Pelletier E."/>
            <person name="Couloux A."/>
            <person name="Segurens B."/>
            <person name="Wincker P."/>
            <person name="D'Hont A."/>
            <person name="Scarpelli C."/>
            <person name="Weissenbach J."/>
            <person name="Salanoubat M."/>
            <person name="Quetier F."/>
            <person name="Yu Y."/>
            <person name="Kim H.R."/>
            <person name="Rambo T."/>
            <person name="Currie J."/>
            <person name="Collura K."/>
            <person name="Luo M."/>
            <person name="Yang T."/>
            <person name="Ammiraju J.S.S."/>
            <person name="Engler F."/>
            <person name="Soderlund C."/>
            <person name="Wing R.A."/>
            <person name="Palmer L.E."/>
            <person name="de la Bastide M."/>
            <person name="Spiegel L."/>
            <person name="Nascimento L."/>
            <person name="Zutavern T."/>
            <person name="O'Shaughnessy A."/>
            <person name="Dike S."/>
            <person name="Dedhia N."/>
            <person name="Preston R."/>
            <person name="Balija V."/>
            <person name="McCombie W.R."/>
            <person name="Chow T."/>
            <person name="Chen H."/>
            <person name="Chung M."/>
            <person name="Chen C."/>
            <person name="Shaw J."/>
            <person name="Wu H."/>
            <person name="Hsiao K."/>
            <person name="Chao Y."/>
            <person name="Chu M."/>
            <person name="Cheng C."/>
            <person name="Hour A."/>
            <person name="Lee P."/>
            <person name="Lin S."/>
            <person name="Lin Y."/>
            <person name="Liou J."/>
            <person name="Liu S."/>
            <person name="Hsing Y."/>
            <person name="Raghuvanshi S."/>
            <person name="Mohanty A."/>
            <person name="Bharti A.K."/>
            <person name="Gaur A."/>
            <person name="Gupta V."/>
            <person name="Kumar D."/>
            <person name="Ravi V."/>
            <person name="Vij S."/>
            <person name="Kapur A."/>
            <person name="Khurana P."/>
            <person name="Khurana P."/>
            <person name="Khurana J.P."/>
            <person name="Tyagi A.K."/>
            <person name="Gaikwad K."/>
            <person name="Singh A."/>
            <person name="Dalal V."/>
            <person name="Srivastava S."/>
            <person name="Dixit A."/>
            <person name="Pal A.K."/>
            <person name="Ghazi I.A."/>
            <person name="Yadav M."/>
            <person name="Pandit A."/>
            <person name="Bhargava A."/>
            <person name="Sureshbabu K."/>
            <person name="Batra K."/>
            <person name="Sharma T.R."/>
            <person name="Mohapatra T."/>
            <person name="Singh N.K."/>
            <person name="Messing J."/>
            <person name="Nelson A.B."/>
            <person name="Fuks G."/>
            <person name="Kavchok S."/>
            <person name="Keizer G."/>
            <person name="Linton E."/>
            <person name="Llaca V."/>
            <person name="Song R."/>
            <person name="Tanyolac B."/>
            <person name="Young S."/>
            <person name="Ho-Il K."/>
            <person name="Hahn J.H."/>
            <person name="Sangsakoo G."/>
            <person name="Vanavichit A."/>
            <person name="de Mattos Luiz.A.T."/>
            <person name="Zimmer P.D."/>
            <person name="Malone G."/>
            <person name="Dellagostin O."/>
            <person name="de Oliveira A.C."/>
            <person name="Bevan M."/>
            <person name="Bancroft I."/>
            <person name="Minx P."/>
            <person name="Cordum H."/>
            <person name="Wilson R."/>
            <person name="Cheng Z."/>
            <person name="Jin W."/>
            <person name="Jiang J."/>
            <person name="Leong S.A."/>
            <person name="Iwama H."/>
            <person name="Gojobori T."/>
            <person name="Itoh T."/>
            <person name="Niimura Y."/>
            <person name="Fujii Y."/>
            <person name="Habara T."/>
            <person name="Sakai H."/>
            <person name="Sato Y."/>
            <person name="Wilson G."/>
            <person name="Kumar K."/>
            <person name="McCouch S."/>
            <person name="Juretic N."/>
            <person name="Hoen D."/>
            <person name="Wright S."/>
            <person name="Bruskiewich R."/>
            <person name="Bureau T."/>
            <person name="Miyao A."/>
            <person name="Hirochika H."/>
            <person name="Nishikawa T."/>
            <person name="Kadowaki K."/>
            <person name="Sugiura M."/>
            <person name="Burr B."/>
            <person name="Sasaki T."/>
        </authorList>
    </citation>
    <scope>NUCLEOTIDE SEQUENCE [LARGE SCALE GENOMIC DNA]</scope>
    <source>
        <strain evidence="3">cv. Nipponbare</strain>
    </source>
</reference>
<feature type="region of interest" description="Disordered" evidence="1">
    <location>
        <begin position="23"/>
        <end position="74"/>
    </location>
</feature>
<dbReference type="Proteomes" id="UP000000763">
    <property type="component" value="Chromosome 7"/>
</dbReference>
<evidence type="ECO:0000313" key="2">
    <source>
        <dbReference type="EMBL" id="BAC55857.1"/>
    </source>
</evidence>
<organism evidence="2 3">
    <name type="scientific">Oryza sativa subsp. japonica</name>
    <name type="common">Rice</name>
    <dbReference type="NCBI Taxonomy" id="39947"/>
    <lineage>
        <taxon>Eukaryota</taxon>
        <taxon>Viridiplantae</taxon>
        <taxon>Streptophyta</taxon>
        <taxon>Embryophyta</taxon>
        <taxon>Tracheophyta</taxon>
        <taxon>Spermatophyta</taxon>
        <taxon>Magnoliopsida</taxon>
        <taxon>Liliopsida</taxon>
        <taxon>Poales</taxon>
        <taxon>Poaceae</taxon>
        <taxon>BOP clade</taxon>
        <taxon>Oryzoideae</taxon>
        <taxon>Oryzeae</taxon>
        <taxon>Oryzinae</taxon>
        <taxon>Oryza</taxon>
        <taxon>Oryza sativa</taxon>
    </lineage>
</organism>
<sequence length="74" mass="8290">MSNCNRLNNINLARQLITKHLGLRRKRAAENKIHSSRTHTHPIMTNKERQSSPGPTVQSGKAKGISKDDASKEM</sequence>
<evidence type="ECO:0000313" key="3">
    <source>
        <dbReference type="Proteomes" id="UP000000763"/>
    </source>
</evidence>
<evidence type="ECO:0000256" key="1">
    <source>
        <dbReference type="SAM" id="MobiDB-lite"/>
    </source>
</evidence>
<reference evidence="3" key="2">
    <citation type="journal article" date="2008" name="Nucleic Acids Res.">
        <title>The rice annotation project database (RAP-DB): 2008 update.</title>
        <authorList>
            <consortium name="The rice annotation project (RAP)"/>
        </authorList>
    </citation>
    <scope>GENOME REANNOTATION</scope>
    <source>
        <strain evidence="3">cv. Nipponbare</strain>
    </source>
</reference>
<dbReference type="EMBL" id="AP005774">
    <property type="protein sequence ID" value="BAC55857.1"/>
    <property type="molecule type" value="Genomic_DNA"/>
</dbReference>
<gene>
    <name evidence="2" type="primary">OSJNBa0086N05.134</name>
</gene>
<dbReference type="AlphaFoldDB" id="Q84YL1"/>
<feature type="compositionally biased region" description="Basic and acidic residues" evidence="1">
    <location>
        <begin position="65"/>
        <end position="74"/>
    </location>
</feature>
<protein>
    <submittedName>
        <fullName evidence="2">Uncharacterized protein</fullName>
    </submittedName>
</protein>
<accession>Q84YL1</accession>
<name>Q84YL1_ORYSJ</name>